<keyword evidence="1" id="KW-0805">Transcription regulation</keyword>
<feature type="region of interest" description="Disordered" evidence="4">
    <location>
        <begin position="1"/>
        <end position="79"/>
    </location>
</feature>
<feature type="domain" description="IclR-ED" evidence="6">
    <location>
        <begin position="140"/>
        <end position="325"/>
    </location>
</feature>
<dbReference type="InterPro" id="IPR036388">
    <property type="entry name" value="WH-like_DNA-bd_sf"/>
</dbReference>
<dbReference type="Gene3D" id="1.10.10.10">
    <property type="entry name" value="Winged helix-like DNA-binding domain superfamily/Winged helix DNA-binding domain"/>
    <property type="match status" value="1"/>
</dbReference>
<evidence type="ECO:0000313" key="7">
    <source>
        <dbReference type="EMBL" id="SDV49681.1"/>
    </source>
</evidence>
<gene>
    <name evidence="7" type="ORF">SAMN05216551_10946</name>
</gene>
<protein>
    <submittedName>
        <fullName evidence="7">DNA-binding transcriptional regulator, IclR family</fullName>
    </submittedName>
</protein>
<dbReference type="InterPro" id="IPR014757">
    <property type="entry name" value="Tscrpt_reg_IclR_C"/>
</dbReference>
<feature type="compositionally biased region" description="Basic and acidic residues" evidence="4">
    <location>
        <begin position="28"/>
        <end position="40"/>
    </location>
</feature>
<evidence type="ECO:0000256" key="2">
    <source>
        <dbReference type="ARBA" id="ARBA00023125"/>
    </source>
</evidence>
<dbReference type="SUPFAM" id="SSF55781">
    <property type="entry name" value="GAF domain-like"/>
    <property type="match status" value="1"/>
</dbReference>
<dbReference type="GO" id="GO:0003677">
    <property type="term" value="F:DNA binding"/>
    <property type="evidence" value="ECO:0007669"/>
    <property type="project" value="UniProtKB-KW"/>
</dbReference>
<accession>A0A1H2PRX4</accession>
<name>A0A1H2PRX4_9BURK</name>
<reference evidence="8" key="1">
    <citation type="submission" date="2016-09" db="EMBL/GenBank/DDBJ databases">
        <authorList>
            <person name="Varghese N."/>
            <person name="Submissions S."/>
        </authorList>
    </citation>
    <scope>NUCLEOTIDE SEQUENCE [LARGE SCALE GENOMIC DNA]</scope>
    <source>
        <strain evidence="8">JS23</strain>
    </source>
</reference>
<dbReference type="GO" id="GO:0045892">
    <property type="term" value="P:negative regulation of DNA-templated transcription"/>
    <property type="evidence" value="ECO:0007669"/>
    <property type="project" value="TreeGrafter"/>
</dbReference>
<dbReference type="PROSITE" id="PS51078">
    <property type="entry name" value="ICLR_ED"/>
    <property type="match status" value="1"/>
</dbReference>
<dbReference type="PANTHER" id="PTHR30136:SF8">
    <property type="entry name" value="TRANSCRIPTIONAL REGULATORY PROTEIN"/>
    <property type="match status" value="1"/>
</dbReference>
<dbReference type="InterPro" id="IPR050707">
    <property type="entry name" value="HTH_MetabolicPath_Reg"/>
</dbReference>
<dbReference type="AlphaFoldDB" id="A0A1H2PRX4"/>
<dbReference type="EMBL" id="FNLO01000009">
    <property type="protein sequence ID" value="SDV49681.1"/>
    <property type="molecule type" value="Genomic_DNA"/>
</dbReference>
<dbReference type="STRING" id="1770053.SAMN05216551_10946"/>
<keyword evidence="2 7" id="KW-0238">DNA-binding</keyword>
<dbReference type="SUPFAM" id="SSF46785">
    <property type="entry name" value="Winged helix' DNA-binding domain"/>
    <property type="match status" value="1"/>
</dbReference>
<evidence type="ECO:0000256" key="4">
    <source>
        <dbReference type="SAM" id="MobiDB-lite"/>
    </source>
</evidence>
<evidence type="ECO:0000256" key="3">
    <source>
        <dbReference type="ARBA" id="ARBA00023163"/>
    </source>
</evidence>
<dbReference type="Proteomes" id="UP000243719">
    <property type="component" value="Unassembled WGS sequence"/>
</dbReference>
<dbReference type="GO" id="GO:0003700">
    <property type="term" value="F:DNA-binding transcription factor activity"/>
    <property type="evidence" value="ECO:0007669"/>
    <property type="project" value="TreeGrafter"/>
</dbReference>
<dbReference type="Gene3D" id="3.30.450.40">
    <property type="match status" value="1"/>
</dbReference>
<dbReference type="Pfam" id="PF09339">
    <property type="entry name" value="HTH_IclR"/>
    <property type="match status" value="1"/>
</dbReference>
<dbReference type="SMART" id="SM00346">
    <property type="entry name" value="HTH_ICLR"/>
    <property type="match status" value="1"/>
</dbReference>
<evidence type="ECO:0000313" key="8">
    <source>
        <dbReference type="Proteomes" id="UP000243719"/>
    </source>
</evidence>
<keyword evidence="8" id="KW-1185">Reference proteome</keyword>
<dbReference type="Pfam" id="PF01614">
    <property type="entry name" value="IclR_C"/>
    <property type="match status" value="1"/>
</dbReference>
<dbReference type="PANTHER" id="PTHR30136">
    <property type="entry name" value="HELIX-TURN-HELIX TRANSCRIPTIONAL REGULATOR, ICLR FAMILY"/>
    <property type="match status" value="1"/>
</dbReference>
<keyword evidence="3" id="KW-0804">Transcription</keyword>
<organism evidence="7 8">
    <name type="scientific">Chitinasiproducens palmae</name>
    <dbReference type="NCBI Taxonomy" id="1770053"/>
    <lineage>
        <taxon>Bacteria</taxon>
        <taxon>Pseudomonadati</taxon>
        <taxon>Pseudomonadota</taxon>
        <taxon>Betaproteobacteria</taxon>
        <taxon>Burkholderiales</taxon>
        <taxon>Burkholderiaceae</taxon>
        <taxon>Chitinasiproducens</taxon>
    </lineage>
</organism>
<dbReference type="InterPro" id="IPR005471">
    <property type="entry name" value="Tscrpt_reg_IclR_N"/>
</dbReference>
<dbReference type="PROSITE" id="PS51077">
    <property type="entry name" value="HTH_ICLR"/>
    <property type="match status" value="1"/>
</dbReference>
<evidence type="ECO:0000256" key="1">
    <source>
        <dbReference type="ARBA" id="ARBA00023015"/>
    </source>
</evidence>
<evidence type="ECO:0000259" key="5">
    <source>
        <dbReference type="PROSITE" id="PS51077"/>
    </source>
</evidence>
<dbReference type="InterPro" id="IPR029016">
    <property type="entry name" value="GAF-like_dom_sf"/>
</dbReference>
<feature type="domain" description="HTH iclR-type" evidence="5">
    <location>
        <begin position="77"/>
        <end position="139"/>
    </location>
</feature>
<feature type="compositionally biased region" description="Low complexity" evidence="4">
    <location>
        <begin position="7"/>
        <end position="24"/>
    </location>
</feature>
<sequence>MPSLPRTASPPSGSTGPTGPASTARTDLGNDHDAAARQSRETGPAGHPATPSGLAAPTRMPVSGSAETPARDRRQRVQSAETAMAVLKALGALGGRAALSAIAARVDEHPSKVHRYLSSLVEAGLVSQDDGSQDYRLALETMLLGIAAMRQADPIRLAEGSLLRLREALGVTCFLAILGNKGPTIVRFEEPGLPVTVNVRVGSVLSMLWSATGRVFLGLVDARSAFKLAERELAGLTASQRALLDGGDPIGTLRQAVQRDGCAAVRDVNLKGISAVSAPVFDHAGGVCAALTALGASGGFDPSLDGPIAAAVRAEAVAVSTLLGYRGADTDRTTIDPA</sequence>
<dbReference type="InterPro" id="IPR036390">
    <property type="entry name" value="WH_DNA-bd_sf"/>
</dbReference>
<proteinExistence type="predicted"/>
<evidence type="ECO:0000259" key="6">
    <source>
        <dbReference type="PROSITE" id="PS51078"/>
    </source>
</evidence>